<dbReference type="Proteomes" id="UP000033457">
    <property type="component" value="Chromosome"/>
</dbReference>
<evidence type="ECO:0000313" key="1">
    <source>
        <dbReference type="EMBL" id="AKE40852.1"/>
    </source>
</evidence>
<evidence type="ECO:0000313" key="3">
    <source>
        <dbReference type="Proteomes" id="UP000033457"/>
    </source>
</evidence>
<dbReference type="EMBL" id="CP011312">
    <property type="protein sequence ID" value="AKE40852.1"/>
    <property type="molecule type" value="Genomic_DNA"/>
</dbReference>
<dbReference type="KEGG" id="cku:UL82_03190"/>
<sequence length="109" mass="12132">MQHGNVVHVMGLDKGLKCTMTEQTLQTKPGEKLTTSWVVFDADGNVQRIGSASILDFTVNELFKEATHVVVTNKYERETGGFKIQKNAYADDDDMIGKTLLDNEPVIDE</sequence>
<dbReference type="RefSeq" id="WP_126316796.1">
    <property type="nucleotide sequence ID" value="NZ_LR134377.1"/>
</dbReference>
<dbReference type="Proteomes" id="UP000271380">
    <property type="component" value="Chromosome"/>
</dbReference>
<evidence type="ECO:0000313" key="4">
    <source>
        <dbReference type="Proteomes" id="UP000271380"/>
    </source>
</evidence>
<evidence type="ECO:0000313" key="2">
    <source>
        <dbReference type="EMBL" id="VEH06586.1"/>
    </source>
</evidence>
<reference evidence="2 4" key="2">
    <citation type="submission" date="2018-12" db="EMBL/GenBank/DDBJ databases">
        <authorList>
            <consortium name="Pathogen Informatics"/>
        </authorList>
    </citation>
    <scope>NUCLEOTIDE SEQUENCE [LARGE SCALE GENOMIC DNA]</scope>
    <source>
        <strain evidence="2 4">NCTC949</strain>
    </source>
</reference>
<name>A0A0F6QZ02_9CORY</name>
<proteinExistence type="predicted"/>
<accession>A0A0F6QZ02</accession>
<gene>
    <name evidence="2" type="ORF">NCTC949_01201</name>
    <name evidence="1" type="ORF">UL82_03190</name>
</gene>
<protein>
    <submittedName>
        <fullName evidence="2">Secreted LPxTG protein</fullName>
    </submittedName>
</protein>
<organism evidence="1 3">
    <name type="scientific">Corynebacterium kutscheri</name>
    <dbReference type="NCBI Taxonomy" id="35755"/>
    <lineage>
        <taxon>Bacteria</taxon>
        <taxon>Bacillati</taxon>
        <taxon>Actinomycetota</taxon>
        <taxon>Actinomycetes</taxon>
        <taxon>Mycobacteriales</taxon>
        <taxon>Corynebacteriaceae</taxon>
        <taxon>Corynebacterium</taxon>
    </lineage>
</organism>
<dbReference type="AlphaFoldDB" id="A0A0F6QZ02"/>
<reference evidence="1 3" key="1">
    <citation type="journal article" date="2015" name="Genome Announc.">
        <title>Complete Genome Sequence of Corynebacterium kutscheri DSM 20755, a Corynebacterial Type Strain with Remarkably Low G+C Content of Chromosomal DNA.</title>
        <authorList>
            <person name="Ruckert C."/>
            <person name="Albersmeier A."/>
            <person name="Winkler A."/>
            <person name="Tauch A."/>
        </authorList>
    </citation>
    <scope>NUCLEOTIDE SEQUENCE [LARGE SCALE GENOMIC DNA]</scope>
    <source>
        <strain evidence="1 3">DSM 20755</strain>
    </source>
</reference>
<dbReference type="HOGENOM" id="CLU_2179427_0_0_11"/>
<keyword evidence="3" id="KW-1185">Reference proteome</keyword>
<dbReference type="STRING" id="35755.UL82_03190"/>
<dbReference type="EMBL" id="LR134377">
    <property type="protein sequence ID" value="VEH06586.1"/>
    <property type="molecule type" value="Genomic_DNA"/>
</dbReference>